<dbReference type="NCBIfam" id="NF045609">
    <property type="entry name" value="EpsI_type_B"/>
    <property type="match status" value="1"/>
</dbReference>
<organism evidence="2 3">
    <name type="scientific">Rhodoferax lithotrophicus</name>
    <dbReference type="NCBI Taxonomy" id="2798804"/>
    <lineage>
        <taxon>Bacteria</taxon>
        <taxon>Pseudomonadati</taxon>
        <taxon>Pseudomonadota</taxon>
        <taxon>Betaproteobacteria</taxon>
        <taxon>Burkholderiales</taxon>
        <taxon>Comamonadaceae</taxon>
        <taxon>Rhodoferax</taxon>
    </lineage>
</organism>
<accession>A0ABN6D820</accession>
<keyword evidence="3" id="KW-1185">Reference proteome</keyword>
<dbReference type="InterPro" id="IPR014263">
    <property type="entry name" value="Methanolan_biosynth_EpsI"/>
</dbReference>
<dbReference type="NCBIfam" id="TIGR02914">
    <property type="entry name" value="EpsI_fam"/>
    <property type="match status" value="1"/>
</dbReference>
<evidence type="ECO:0000313" key="3">
    <source>
        <dbReference type="Proteomes" id="UP000824366"/>
    </source>
</evidence>
<dbReference type="Pfam" id="PF11984">
    <property type="entry name" value="DUF3485"/>
    <property type="match status" value="1"/>
</dbReference>
<sequence length="227" mass="25496">MLSIKNLVVLALMLLSATLSVILRPTISLADERPPIDLAVMVPTTFSEWHEEVNLTAQVVNPQQKIVIDKIYSQTLSRTYVNKQGDRVMLSIAYGKNQSDSLSLHKPEVCYPAQGFQLLHKEIITLKLMGISVNATRIETNLGNRFEPVTYWTIVGDQVVTSSINKKISELRYSIQGRVPDGMLFRISSIDRNSTSAYALQERFAKEIASVIDLKNRARFIGNKNSN</sequence>
<dbReference type="EMBL" id="AP024238">
    <property type="protein sequence ID" value="BCO28151.1"/>
    <property type="molecule type" value="Genomic_DNA"/>
</dbReference>
<dbReference type="InterPro" id="IPR054653">
    <property type="entry name" value="EpsI_type_B_pred"/>
</dbReference>
<reference evidence="2 3" key="1">
    <citation type="journal article" date="2021" name="Microbiol. Spectr.">
        <title>A Single Bacterium Capable of Oxidation and Reduction of Iron at Circumneutral pH.</title>
        <authorList>
            <person name="Kato S."/>
            <person name="Ohkuma M."/>
        </authorList>
    </citation>
    <scope>NUCLEOTIDE SEQUENCE [LARGE SCALE GENOMIC DNA]</scope>
    <source>
        <strain evidence="2 3">MIZ03</strain>
    </source>
</reference>
<evidence type="ECO:0000259" key="1">
    <source>
        <dbReference type="Pfam" id="PF11984"/>
    </source>
</evidence>
<name>A0ABN6D820_9BURK</name>
<protein>
    <recommendedName>
        <fullName evidence="1">Methanolan biosynthesis EpsI domain-containing protein</fullName>
    </recommendedName>
</protein>
<evidence type="ECO:0000313" key="2">
    <source>
        <dbReference type="EMBL" id="BCO28151.1"/>
    </source>
</evidence>
<gene>
    <name evidence="2" type="ORF">MIZ03_3048</name>
</gene>
<feature type="domain" description="Methanolan biosynthesis EpsI" evidence="1">
    <location>
        <begin position="7"/>
        <end position="212"/>
    </location>
</feature>
<proteinExistence type="predicted"/>
<dbReference type="Proteomes" id="UP000824366">
    <property type="component" value="Chromosome"/>
</dbReference>